<feature type="transmembrane region" description="Helical" evidence="1">
    <location>
        <begin position="23"/>
        <end position="44"/>
    </location>
</feature>
<gene>
    <name evidence="2" type="ORF">BDD14_1035</name>
</gene>
<evidence type="ECO:0000313" key="2">
    <source>
        <dbReference type="EMBL" id="RZU39646.1"/>
    </source>
</evidence>
<dbReference type="InterPro" id="IPR012902">
    <property type="entry name" value="N_methyl_site"/>
</dbReference>
<organism evidence="2 3">
    <name type="scientific">Edaphobacter modestus</name>
    <dbReference type="NCBI Taxonomy" id="388466"/>
    <lineage>
        <taxon>Bacteria</taxon>
        <taxon>Pseudomonadati</taxon>
        <taxon>Acidobacteriota</taxon>
        <taxon>Terriglobia</taxon>
        <taxon>Terriglobales</taxon>
        <taxon>Acidobacteriaceae</taxon>
        <taxon>Edaphobacter</taxon>
    </lineage>
</organism>
<dbReference type="InterPro" id="IPR045584">
    <property type="entry name" value="Pilin-like"/>
</dbReference>
<keyword evidence="1" id="KW-0812">Transmembrane</keyword>
<reference evidence="2 3" key="1">
    <citation type="submission" date="2019-02" db="EMBL/GenBank/DDBJ databases">
        <title>Genomic Encyclopedia of Archaeal and Bacterial Type Strains, Phase II (KMG-II): from individual species to whole genera.</title>
        <authorList>
            <person name="Goeker M."/>
        </authorList>
    </citation>
    <scope>NUCLEOTIDE SEQUENCE [LARGE SCALE GENOMIC DNA]</scope>
    <source>
        <strain evidence="2 3">DSM 18101</strain>
    </source>
</reference>
<keyword evidence="1" id="KW-0472">Membrane</keyword>
<name>A0A4V6MFT2_9BACT</name>
<dbReference type="Proteomes" id="UP000292958">
    <property type="component" value="Unassembled WGS sequence"/>
</dbReference>
<sequence>MKAQYRRDMEQSYKEFTQPKEEGFTLIELLIVMSVMLILMTLAVPQMLKLTKQAHETSAIQSVRTIVQAQLQYNSMYPGNGFSCALGQLGGDPKSGAPSSQAAQLVDVGLASGNKAGYTFTITNCNKVTVNNQDMYTSYEVTAVPNSVGKSGDRGFCSDENNRITFDPAGGTNCTQPIQ</sequence>
<dbReference type="PROSITE" id="PS00409">
    <property type="entry name" value="PROKAR_NTER_METHYL"/>
    <property type="match status" value="1"/>
</dbReference>
<accession>A0A4V6MFT2</accession>
<dbReference type="AlphaFoldDB" id="A0A4V6MFT2"/>
<keyword evidence="3" id="KW-1185">Reference proteome</keyword>
<dbReference type="Pfam" id="PF07963">
    <property type="entry name" value="N_methyl"/>
    <property type="match status" value="1"/>
</dbReference>
<dbReference type="SUPFAM" id="SSF54523">
    <property type="entry name" value="Pili subunits"/>
    <property type="match status" value="1"/>
</dbReference>
<protein>
    <submittedName>
        <fullName evidence="2">Type IV pilus assembly protein PilA</fullName>
    </submittedName>
</protein>
<proteinExistence type="predicted"/>
<dbReference type="RefSeq" id="WP_242617742.1">
    <property type="nucleotide sequence ID" value="NZ_SHKW01000001.1"/>
</dbReference>
<dbReference type="NCBIfam" id="TIGR02532">
    <property type="entry name" value="IV_pilin_GFxxxE"/>
    <property type="match status" value="1"/>
</dbReference>
<comment type="caution">
    <text evidence="2">The sequence shown here is derived from an EMBL/GenBank/DDBJ whole genome shotgun (WGS) entry which is preliminary data.</text>
</comment>
<evidence type="ECO:0000313" key="3">
    <source>
        <dbReference type="Proteomes" id="UP000292958"/>
    </source>
</evidence>
<evidence type="ECO:0000256" key="1">
    <source>
        <dbReference type="SAM" id="Phobius"/>
    </source>
</evidence>
<dbReference type="EMBL" id="SHKW01000001">
    <property type="protein sequence ID" value="RZU39646.1"/>
    <property type="molecule type" value="Genomic_DNA"/>
</dbReference>
<keyword evidence="1" id="KW-1133">Transmembrane helix</keyword>
<dbReference type="Gene3D" id="3.30.700.10">
    <property type="entry name" value="Glycoprotein, Type 4 Pilin"/>
    <property type="match status" value="1"/>
</dbReference>